<sequence length="338" mass="36180">MIPGPAPNVRARLAELTGDRRQLAAVRRMTLDDGPARGQRVLAFSTGGGLDFWVLADRTMDIGPLWFHGMPVAWQHPAGTLAPQFHDSRRDGGTGVERALTGFLLTGGLDNVRQPRDGMPLHGTLPLTPARVTCHGEDWNAPSPLLFAEGEAVTAHLSGPSFSLTRRIEAPIGGTSLRLTDCVENIGPEPAAFRILYHTNFGFPAVGAGTKLTLDGEDVLLHEPPCEGRHAGLAPARSFPARHDRFRATLERPAAGQWSGLTISVEGDSTALPFVQFWSDPRPRRNIVAIEPVNCDRNPDGTSAPGMTLEPGESWTSTLSYGFASPDAGRKGATHGNG</sequence>
<organism evidence="2 3">
    <name type="scientific">Tropicimonas sediminicola</name>
    <dbReference type="NCBI Taxonomy" id="1031541"/>
    <lineage>
        <taxon>Bacteria</taxon>
        <taxon>Pseudomonadati</taxon>
        <taxon>Pseudomonadota</taxon>
        <taxon>Alphaproteobacteria</taxon>
        <taxon>Rhodobacterales</taxon>
        <taxon>Roseobacteraceae</taxon>
        <taxon>Tropicimonas</taxon>
    </lineage>
</organism>
<proteinExistence type="predicted"/>
<gene>
    <name evidence="2" type="ORF">SAMN05421757_11051</name>
</gene>
<dbReference type="OrthoDB" id="9791280at2"/>
<feature type="region of interest" description="Disordered" evidence="1">
    <location>
        <begin position="294"/>
        <end position="314"/>
    </location>
</feature>
<evidence type="ECO:0000313" key="2">
    <source>
        <dbReference type="EMBL" id="SNT30582.1"/>
    </source>
</evidence>
<dbReference type="EMBL" id="FZOY01000010">
    <property type="protein sequence ID" value="SNT30582.1"/>
    <property type="molecule type" value="Genomic_DNA"/>
</dbReference>
<dbReference type="InterPro" id="IPR011013">
    <property type="entry name" value="Gal_mutarotase_sf_dom"/>
</dbReference>
<accession>A0A239LKZ7</accession>
<name>A0A239LKZ7_9RHOB</name>
<reference evidence="2 3" key="1">
    <citation type="submission" date="2017-06" db="EMBL/GenBank/DDBJ databases">
        <authorList>
            <person name="Kim H.J."/>
            <person name="Triplett B.A."/>
        </authorList>
    </citation>
    <scope>NUCLEOTIDE SEQUENCE [LARGE SCALE GENOMIC DNA]</scope>
    <source>
        <strain evidence="2 3">DSM 29339</strain>
    </source>
</reference>
<protein>
    <submittedName>
        <fullName evidence="2">Galactose mutarotase</fullName>
    </submittedName>
</protein>
<dbReference type="AlphaFoldDB" id="A0A239LKZ7"/>
<dbReference type="RefSeq" id="WP_089234992.1">
    <property type="nucleotide sequence ID" value="NZ_FZOY01000010.1"/>
</dbReference>
<evidence type="ECO:0000256" key="1">
    <source>
        <dbReference type="SAM" id="MobiDB-lite"/>
    </source>
</evidence>
<dbReference type="Gene3D" id="2.70.98.10">
    <property type="match status" value="1"/>
</dbReference>
<dbReference type="InterPro" id="IPR027839">
    <property type="entry name" value="DUF4432"/>
</dbReference>
<dbReference type="Proteomes" id="UP000198426">
    <property type="component" value="Unassembled WGS sequence"/>
</dbReference>
<dbReference type="Pfam" id="PF14486">
    <property type="entry name" value="DUF4432"/>
    <property type="match status" value="1"/>
</dbReference>
<evidence type="ECO:0000313" key="3">
    <source>
        <dbReference type="Proteomes" id="UP000198426"/>
    </source>
</evidence>
<dbReference type="GO" id="GO:0030246">
    <property type="term" value="F:carbohydrate binding"/>
    <property type="evidence" value="ECO:0007669"/>
    <property type="project" value="InterPro"/>
</dbReference>
<dbReference type="InterPro" id="IPR014718">
    <property type="entry name" value="GH-type_carb-bd"/>
</dbReference>
<keyword evidence="3" id="KW-1185">Reference proteome</keyword>
<dbReference type="GO" id="GO:0003824">
    <property type="term" value="F:catalytic activity"/>
    <property type="evidence" value="ECO:0007669"/>
    <property type="project" value="InterPro"/>
</dbReference>
<dbReference type="GO" id="GO:0005975">
    <property type="term" value="P:carbohydrate metabolic process"/>
    <property type="evidence" value="ECO:0007669"/>
    <property type="project" value="InterPro"/>
</dbReference>
<dbReference type="SUPFAM" id="SSF74650">
    <property type="entry name" value="Galactose mutarotase-like"/>
    <property type="match status" value="1"/>
</dbReference>